<reference evidence="2 3" key="1">
    <citation type="submission" date="2019-09" db="EMBL/GenBank/DDBJ databases">
        <title>Genome sequence of Clostridium sp. EA1.</title>
        <authorList>
            <person name="Poehlein A."/>
            <person name="Bengelsdorf F.R."/>
            <person name="Daniel R."/>
        </authorList>
    </citation>
    <scope>NUCLEOTIDE SEQUENCE [LARGE SCALE GENOMIC DNA]</scope>
    <source>
        <strain evidence="2 3">EA1</strain>
    </source>
</reference>
<gene>
    <name evidence="2" type="ORF">CAFE_31360</name>
</gene>
<evidence type="ECO:0000313" key="3">
    <source>
        <dbReference type="Proteomes" id="UP000469440"/>
    </source>
</evidence>
<evidence type="ECO:0000313" key="2">
    <source>
        <dbReference type="EMBL" id="MVB12400.1"/>
    </source>
</evidence>
<dbReference type="Proteomes" id="UP000469440">
    <property type="component" value="Unassembled WGS sequence"/>
</dbReference>
<sequence length="266" mass="28408">MTPLHGYQLGAFPVGTRLKFGSIFGNPIVMKIANISGNNVTLITDGIIARYAYDAKEPANGDSSRVSYGNNRYVLSNIHQWLNSEAGAGSWYVAQHSVDQAPDSTSVVSANPYKSAAGFLNGFSVKEKNYLKTKTITVGKSSTDGSGTETTNARVWLPSGTEVGLSTDYTEGSQLQAFSDNNSRIAYETADCAAYTGGTAGAAWYYWLRTPYPSYSYYVRVVVSDGTLGDFGSAYHGDNGVRPLCVLDSSVLLSLTPDASGAYTVL</sequence>
<dbReference type="Pfam" id="PF19789">
    <property type="entry name" value="DUF6273"/>
    <property type="match status" value="1"/>
</dbReference>
<accession>A0A6N8I466</accession>
<dbReference type="InterPro" id="IPR046240">
    <property type="entry name" value="DUF6273"/>
</dbReference>
<organism evidence="2 3">
    <name type="scientific">Caproicibacter fermentans</name>
    <dbReference type="NCBI Taxonomy" id="2576756"/>
    <lineage>
        <taxon>Bacteria</taxon>
        <taxon>Bacillati</taxon>
        <taxon>Bacillota</taxon>
        <taxon>Clostridia</taxon>
        <taxon>Eubacteriales</taxon>
        <taxon>Acutalibacteraceae</taxon>
        <taxon>Caproicibacter</taxon>
    </lineage>
</organism>
<dbReference type="EMBL" id="VWXL01000091">
    <property type="protein sequence ID" value="MVB12400.1"/>
    <property type="molecule type" value="Genomic_DNA"/>
</dbReference>
<evidence type="ECO:0000259" key="1">
    <source>
        <dbReference type="Pfam" id="PF19789"/>
    </source>
</evidence>
<feature type="domain" description="DUF6273" evidence="1">
    <location>
        <begin position="38"/>
        <end position="249"/>
    </location>
</feature>
<keyword evidence="3" id="KW-1185">Reference proteome</keyword>
<protein>
    <recommendedName>
        <fullName evidence="1">DUF6273 domain-containing protein</fullName>
    </recommendedName>
</protein>
<comment type="caution">
    <text evidence="2">The sequence shown here is derived from an EMBL/GenBank/DDBJ whole genome shotgun (WGS) entry which is preliminary data.</text>
</comment>
<dbReference type="AlphaFoldDB" id="A0A6N8I466"/>
<name>A0A6N8I466_9FIRM</name>
<proteinExistence type="predicted"/>